<dbReference type="GO" id="GO:0003824">
    <property type="term" value="F:catalytic activity"/>
    <property type="evidence" value="ECO:0007669"/>
    <property type="project" value="InterPro"/>
</dbReference>
<dbReference type="SMART" id="SM00729">
    <property type="entry name" value="Elp3"/>
    <property type="match status" value="1"/>
</dbReference>
<keyword evidence="1" id="KW-0479">Metal-binding</keyword>
<name>A0A2L0F0C1_SORCE</name>
<evidence type="ECO:0000256" key="4">
    <source>
        <dbReference type="SAM" id="MobiDB-lite"/>
    </source>
</evidence>
<dbReference type="SUPFAM" id="SSF102114">
    <property type="entry name" value="Radical SAM enzymes"/>
    <property type="match status" value="1"/>
</dbReference>
<dbReference type="SFLD" id="SFLDS00029">
    <property type="entry name" value="Radical_SAM"/>
    <property type="match status" value="1"/>
</dbReference>
<dbReference type="Gene3D" id="3.80.30.30">
    <property type="match status" value="1"/>
</dbReference>
<dbReference type="PROSITE" id="PS51918">
    <property type="entry name" value="RADICAL_SAM"/>
    <property type="match status" value="1"/>
</dbReference>
<dbReference type="SFLD" id="SFLDG01084">
    <property type="entry name" value="Uncharacterised_Radical_SAM_Su"/>
    <property type="match status" value="1"/>
</dbReference>
<keyword evidence="2" id="KW-0408">Iron</keyword>
<dbReference type="GO" id="GO:0046872">
    <property type="term" value="F:metal ion binding"/>
    <property type="evidence" value="ECO:0007669"/>
    <property type="project" value="UniProtKB-KW"/>
</dbReference>
<dbReference type="RefSeq" id="WP_104983449.1">
    <property type="nucleotide sequence ID" value="NZ_CP012673.1"/>
</dbReference>
<dbReference type="Pfam" id="PF04055">
    <property type="entry name" value="Radical_SAM"/>
    <property type="match status" value="1"/>
</dbReference>
<feature type="domain" description="Radical SAM core" evidence="5">
    <location>
        <begin position="45"/>
        <end position="282"/>
    </location>
</feature>
<dbReference type="PANTHER" id="PTHR43432:SF3">
    <property type="entry name" value="SLR0285 PROTEIN"/>
    <property type="match status" value="1"/>
</dbReference>
<dbReference type="InterPro" id="IPR006638">
    <property type="entry name" value="Elp3/MiaA/NifB-like_rSAM"/>
</dbReference>
<evidence type="ECO:0000313" key="6">
    <source>
        <dbReference type="EMBL" id="AUX45008.1"/>
    </source>
</evidence>
<dbReference type="InterPro" id="IPR007197">
    <property type="entry name" value="rSAM"/>
</dbReference>
<evidence type="ECO:0000259" key="5">
    <source>
        <dbReference type="PROSITE" id="PS51918"/>
    </source>
</evidence>
<dbReference type="InterPro" id="IPR040086">
    <property type="entry name" value="MJ0683-like"/>
</dbReference>
<dbReference type="EMBL" id="CP012673">
    <property type="protein sequence ID" value="AUX45008.1"/>
    <property type="molecule type" value="Genomic_DNA"/>
</dbReference>
<evidence type="ECO:0000256" key="2">
    <source>
        <dbReference type="ARBA" id="ARBA00023004"/>
    </source>
</evidence>
<feature type="region of interest" description="Disordered" evidence="4">
    <location>
        <begin position="318"/>
        <end position="367"/>
    </location>
</feature>
<protein>
    <submittedName>
        <fullName evidence="6">Radical SAM protein</fullName>
    </submittedName>
</protein>
<reference evidence="6 7" key="1">
    <citation type="submission" date="2015-09" db="EMBL/GenBank/DDBJ databases">
        <title>Sorangium comparison.</title>
        <authorList>
            <person name="Zaburannyi N."/>
            <person name="Bunk B."/>
            <person name="Overmann J."/>
            <person name="Mueller R."/>
        </authorList>
    </citation>
    <scope>NUCLEOTIDE SEQUENCE [LARGE SCALE GENOMIC DNA]</scope>
    <source>
        <strain evidence="6 7">So ce26</strain>
    </source>
</reference>
<dbReference type="OrthoDB" id="9785699at2"/>
<keyword evidence="3" id="KW-0411">Iron-sulfur</keyword>
<dbReference type="NCBIfam" id="NF033668">
    <property type="entry name" value="rSAM_PA0069"/>
    <property type="match status" value="1"/>
</dbReference>
<dbReference type="InterPro" id="IPR058240">
    <property type="entry name" value="rSAM_sf"/>
</dbReference>
<dbReference type="Proteomes" id="UP000238348">
    <property type="component" value="Chromosome"/>
</dbReference>
<evidence type="ECO:0000256" key="1">
    <source>
        <dbReference type="ARBA" id="ARBA00022723"/>
    </source>
</evidence>
<dbReference type="CDD" id="cd01335">
    <property type="entry name" value="Radical_SAM"/>
    <property type="match status" value="1"/>
</dbReference>
<accession>A0A2L0F0C1</accession>
<sequence>MPRPVNNPPNPWSSTQVEYLEEAPPATLQIFEEQARSIITSNDSPDLPFRYSVNPYRGCIHACAYCYARPSHQYLGWGAGTDFDRKIVVKTNAPELLEKELDRRGWQGDTIVFSGNVDCYQPVEASYTLTRRCLEVCLAFRNPVGLITKGALVRRDAALLGELARRARARVHFSIPFADDVVARKMEPYASRSSLRFEAMRALSDAGVPTGISLSPMIPGLNDSDIPELLERARDAGADSAFMMPLRLPREVLPVFDERLEQAFPDRAGKVRRAIQEMRGGKMNEAAFGARFQGAGPRWAAIQRLFDVHCQRLGLNAARAGEAPRERDDERSEASEDGSTTGDAGSADGEARSTFRRPSRQGTLFDL</sequence>
<dbReference type="PANTHER" id="PTHR43432">
    <property type="entry name" value="SLR0285 PROTEIN"/>
    <property type="match status" value="1"/>
</dbReference>
<evidence type="ECO:0000256" key="3">
    <source>
        <dbReference type="ARBA" id="ARBA00023014"/>
    </source>
</evidence>
<dbReference type="AlphaFoldDB" id="A0A2L0F0C1"/>
<dbReference type="GO" id="GO:0051536">
    <property type="term" value="F:iron-sulfur cluster binding"/>
    <property type="evidence" value="ECO:0007669"/>
    <property type="project" value="UniProtKB-KW"/>
</dbReference>
<gene>
    <name evidence="6" type="primary">cofH</name>
    <name evidence="6" type="ORF">SOCE26_064870</name>
</gene>
<feature type="compositionally biased region" description="Basic and acidic residues" evidence="4">
    <location>
        <begin position="322"/>
        <end position="334"/>
    </location>
</feature>
<proteinExistence type="predicted"/>
<organism evidence="6 7">
    <name type="scientific">Sorangium cellulosum</name>
    <name type="common">Polyangium cellulosum</name>
    <dbReference type="NCBI Taxonomy" id="56"/>
    <lineage>
        <taxon>Bacteria</taxon>
        <taxon>Pseudomonadati</taxon>
        <taxon>Myxococcota</taxon>
        <taxon>Polyangia</taxon>
        <taxon>Polyangiales</taxon>
        <taxon>Polyangiaceae</taxon>
        <taxon>Sorangium</taxon>
    </lineage>
</organism>
<evidence type="ECO:0000313" key="7">
    <source>
        <dbReference type="Proteomes" id="UP000238348"/>
    </source>
</evidence>